<proteinExistence type="predicted"/>
<name>A0ABP1R3D9_9HEXA</name>
<evidence type="ECO:0000313" key="1">
    <source>
        <dbReference type="EMBL" id="CAL8118673.1"/>
    </source>
</evidence>
<comment type="caution">
    <text evidence="1">The sequence shown here is derived from an EMBL/GenBank/DDBJ whole genome shotgun (WGS) entry which is preliminary data.</text>
</comment>
<evidence type="ECO:0000313" key="2">
    <source>
        <dbReference type="Proteomes" id="UP001642540"/>
    </source>
</evidence>
<sequence length="112" mass="12820">MSIATLVLRWDGIDASKSGWRVKINGLIYSQREDFKKRFPKVKEEDPNGVALVINPEDEPAFDRNNPFDMPMYVVIQYLKVLGDMKYKVVASHGTSAPDNTHSTTMWTLQMK</sequence>
<protein>
    <submittedName>
        <fullName evidence="1">Uncharacterized protein</fullName>
    </submittedName>
</protein>
<reference evidence="1 2" key="1">
    <citation type="submission" date="2024-08" db="EMBL/GenBank/DDBJ databases">
        <authorList>
            <person name="Cucini C."/>
            <person name="Frati F."/>
        </authorList>
    </citation>
    <scope>NUCLEOTIDE SEQUENCE [LARGE SCALE GENOMIC DNA]</scope>
</reference>
<dbReference type="Proteomes" id="UP001642540">
    <property type="component" value="Unassembled WGS sequence"/>
</dbReference>
<accession>A0ABP1R3D9</accession>
<gene>
    <name evidence="1" type="ORF">ODALV1_LOCUS18240</name>
</gene>
<dbReference type="EMBL" id="CAXLJM020000057">
    <property type="protein sequence ID" value="CAL8118673.1"/>
    <property type="molecule type" value="Genomic_DNA"/>
</dbReference>
<organism evidence="1 2">
    <name type="scientific">Orchesella dallaii</name>
    <dbReference type="NCBI Taxonomy" id="48710"/>
    <lineage>
        <taxon>Eukaryota</taxon>
        <taxon>Metazoa</taxon>
        <taxon>Ecdysozoa</taxon>
        <taxon>Arthropoda</taxon>
        <taxon>Hexapoda</taxon>
        <taxon>Collembola</taxon>
        <taxon>Entomobryomorpha</taxon>
        <taxon>Entomobryoidea</taxon>
        <taxon>Orchesellidae</taxon>
        <taxon>Orchesellinae</taxon>
        <taxon>Orchesella</taxon>
    </lineage>
</organism>
<keyword evidence="2" id="KW-1185">Reference proteome</keyword>